<evidence type="ECO:0000313" key="1">
    <source>
        <dbReference type="EMBL" id="NOK10401.1"/>
    </source>
</evidence>
<sequence>MRLRDCIEVLTLAVLAACAPRAAVVSSEREGSKATATQDLNPGVVLDGGWPAWTVTSDIPAWPCDVKRSAWKRRILEVHVSAGDCTLSMAPPDERGWCPAELHESEQLIGDVGSPAIDRVFFIMPDQDPLYCGRRWHCGCDEWLSGQEEATEGHPPPG</sequence>
<gene>
    <name evidence="1" type="ORF">HNS30_15300</name>
</gene>
<comment type="caution">
    <text evidence="1">The sequence shown here is derived from an EMBL/GenBank/DDBJ whole genome shotgun (WGS) entry which is preliminary data.</text>
</comment>
<protein>
    <submittedName>
        <fullName evidence="1">Uncharacterized protein</fullName>
    </submittedName>
</protein>
<dbReference type="Proteomes" id="UP000528460">
    <property type="component" value="Unassembled WGS sequence"/>
</dbReference>
<dbReference type="AlphaFoldDB" id="A0A7Y4JSK6"/>
<accession>A0A7Y4JSK6</accession>
<name>A0A7Y4JSK6_9BACT</name>
<organism evidence="1 2">
    <name type="scientific">Corallococcus exercitus</name>
    <dbReference type="NCBI Taxonomy" id="2316736"/>
    <lineage>
        <taxon>Bacteria</taxon>
        <taxon>Pseudomonadati</taxon>
        <taxon>Myxococcota</taxon>
        <taxon>Myxococcia</taxon>
        <taxon>Myxococcales</taxon>
        <taxon>Cystobacterineae</taxon>
        <taxon>Myxococcaceae</taxon>
        <taxon>Corallococcus</taxon>
    </lineage>
</organism>
<proteinExistence type="predicted"/>
<reference evidence="1 2" key="1">
    <citation type="submission" date="2020-05" db="EMBL/GenBank/DDBJ databases">
        <authorList>
            <person name="Whitworth D."/>
        </authorList>
    </citation>
    <scope>NUCLEOTIDE SEQUENCE [LARGE SCALE GENOMIC DNA]</scope>
    <source>
        <strain evidence="1 2">CA046A</strain>
    </source>
</reference>
<evidence type="ECO:0000313" key="2">
    <source>
        <dbReference type="Proteomes" id="UP000528460"/>
    </source>
</evidence>
<dbReference type="EMBL" id="JABFJW010000103">
    <property type="protein sequence ID" value="NOK10401.1"/>
    <property type="molecule type" value="Genomic_DNA"/>
</dbReference>
<dbReference type="RefSeq" id="WP_171414876.1">
    <property type="nucleotide sequence ID" value="NZ_JABFJW010000103.1"/>
</dbReference>